<evidence type="ECO:0000313" key="7">
    <source>
        <dbReference type="Proteomes" id="UP000195607"/>
    </source>
</evidence>
<reference evidence="6 7" key="1">
    <citation type="submission" date="2016-04" db="EMBL/GenBank/DDBJ databases">
        <authorList>
            <person name="Evans L.H."/>
            <person name="Alamgir A."/>
            <person name="Owens N."/>
            <person name="Weber N.D."/>
            <person name="Virtaneva K."/>
            <person name="Barbian K."/>
            <person name="Babar A."/>
            <person name="Rosenke K."/>
        </authorList>
    </citation>
    <scope>NUCLEOTIDE SEQUENCE [LARGE SCALE GENOMIC DNA]</scope>
    <source>
        <strain evidence="7">S5(T) (JCM 30642 \VKM B-2941)</strain>
    </source>
</reference>
<dbReference type="InterPro" id="IPR018120">
    <property type="entry name" value="Glyco_hydro_1_AS"/>
</dbReference>
<dbReference type="PROSITE" id="PS00572">
    <property type="entry name" value="GLYCOSYL_HYDROL_F1_1"/>
    <property type="match status" value="1"/>
</dbReference>
<dbReference type="SUPFAM" id="SSF51445">
    <property type="entry name" value="(Trans)glycosidases"/>
    <property type="match status" value="1"/>
</dbReference>
<dbReference type="Pfam" id="PF00232">
    <property type="entry name" value="Glyco_hydro_1"/>
    <property type="match status" value="1"/>
</dbReference>
<dbReference type="Gene3D" id="3.20.20.80">
    <property type="entry name" value="Glycosidases"/>
    <property type="match status" value="1"/>
</dbReference>
<dbReference type="PRINTS" id="PR00131">
    <property type="entry name" value="GLHYDRLASE1"/>
</dbReference>
<dbReference type="RefSeq" id="WP_148689448.1">
    <property type="nucleotide sequence ID" value="NZ_LT671858.1"/>
</dbReference>
<dbReference type="GO" id="GO:0008422">
    <property type="term" value="F:beta-glucosidase activity"/>
    <property type="evidence" value="ECO:0007669"/>
    <property type="project" value="TreeGrafter"/>
</dbReference>
<dbReference type="EMBL" id="LT671858">
    <property type="protein sequence ID" value="SIM33300.1"/>
    <property type="molecule type" value="Genomic_DNA"/>
</dbReference>
<keyword evidence="2 6" id="KW-0378">Hydrolase</keyword>
<proteinExistence type="inferred from homology"/>
<evidence type="ECO:0000256" key="5">
    <source>
        <dbReference type="RuleBase" id="RU003690"/>
    </source>
</evidence>
<dbReference type="InterPro" id="IPR001360">
    <property type="entry name" value="Glyco_hydro_1"/>
</dbReference>
<feature type="active site" description="Nucleophile" evidence="4">
    <location>
        <position position="397"/>
    </location>
</feature>
<gene>
    <name evidence="6" type="ORF">CSP5_0154</name>
</gene>
<dbReference type="AlphaFoldDB" id="A0A1N5SBI0"/>
<evidence type="ECO:0000256" key="4">
    <source>
        <dbReference type="PROSITE-ProRule" id="PRU10055"/>
    </source>
</evidence>
<evidence type="ECO:0000256" key="2">
    <source>
        <dbReference type="ARBA" id="ARBA00022801"/>
    </source>
</evidence>
<evidence type="ECO:0000256" key="1">
    <source>
        <dbReference type="ARBA" id="ARBA00010838"/>
    </source>
</evidence>
<dbReference type="GO" id="GO:0005975">
    <property type="term" value="P:carbohydrate metabolic process"/>
    <property type="evidence" value="ECO:0007669"/>
    <property type="project" value="InterPro"/>
</dbReference>
<dbReference type="PANTHER" id="PTHR10353:SF209">
    <property type="entry name" value="GALACTOLIPID GALACTOSYLTRANSFERASE SFR2, CHLOROPLASTIC"/>
    <property type="match status" value="1"/>
</dbReference>
<evidence type="ECO:0000256" key="3">
    <source>
        <dbReference type="ARBA" id="ARBA00023295"/>
    </source>
</evidence>
<name>A0A1N5SBI0_9ARCH</name>
<accession>A0A1N5SBI0</accession>
<organism evidence="6 7">
    <name type="scientific">Cuniculiplasma divulgatum</name>
    <dbReference type="NCBI Taxonomy" id="1673428"/>
    <lineage>
        <taxon>Archaea</taxon>
        <taxon>Methanobacteriati</taxon>
        <taxon>Thermoplasmatota</taxon>
        <taxon>Thermoplasmata</taxon>
        <taxon>Thermoplasmatales</taxon>
        <taxon>Cuniculiplasmataceae</taxon>
        <taxon>Cuniculiplasma</taxon>
    </lineage>
</organism>
<sequence>MFKDGFLLGFSLAGFQSEMGISDNDENSDWWKWVHDENNIKTGLVSGDQPETGVAYWDLYKTYNQMARSLGSNAFRLGVEWTRLFPKATPEIKVDVEQNNDDIISINVTEKILNDMDNVVNKKALQHYKEIFENVKENGMKLIINAYHWPLPLSLHDPIISRKNGLKNEQNGWLNHRTVIEFVKYSAYLAWKFDYIADQFSIMNEPNVVFGNGYFNVKTGFPPAYPSIEAGNLAKKHIIEAIGRAYDEMKKFTKQPIGLIYANADLVPEKENDKEATKMALFNERHSFFNSLIFGDMKWAKIINEAKEFKEKSEERREDLKGKLDWIGVNYYTRNVIASKESGYVTVKGYGHNAVAGMKSKAGREVSDFGWELYPEGLYHVLKDYHEHYGLPMIVTENGIADSTDSLRPKYLVCHLYEVEKAIKDGMDIRGYLHWSLLDNYEWSSGFGMKFGLLGVDQETKKIQMRPSALVFKYISEHRGIPEDLEWMVK</sequence>
<dbReference type="PANTHER" id="PTHR10353">
    <property type="entry name" value="GLYCOSYL HYDROLASE"/>
    <property type="match status" value="1"/>
</dbReference>
<dbReference type="NCBIfam" id="NF041004">
    <property type="entry name" value="Beta_gal_BgaS"/>
    <property type="match status" value="1"/>
</dbReference>
<dbReference type="InterPro" id="IPR053427">
    <property type="entry name" value="Beta-galactosidase"/>
</dbReference>
<evidence type="ECO:0000313" key="6">
    <source>
        <dbReference type="EMBL" id="SIM33300.1"/>
    </source>
</evidence>
<keyword evidence="3" id="KW-0326">Glycosidase</keyword>
<dbReference type="InterPro" id="IPR017853">
    <property type="entry name" value="GH"/>
</dbReference>
<dbReference type="GeneID" id="41587462"/>
<protein>
    <submittedName>
        <fullName evidence="6">Family 1 glycoside hydrolase</fullName>
    </submittedName>
</protein>
<dbReference type="Proteomes" id="UP000195607">
    <property type="component" value="Chromosome I"/>
</dbReference>
<comment type="similarity">
    <text evidence="1 5">Belongs to the glycosyl hydrolase 1 family.</text>
</comment>